<keyword evidence="3" id="KW-1185">Reference proteome</keyword>
<evidence type="ECO:0000259" key="1">
    <source>
        <dbReference type="Pfam" id="PF21837"/>
    </source>
</evidence>
<reference evidence="2 3" key="1">
    <citation type="submission" date="2022-06" db="EMBL/GenBank/DDBJ databases">
        <title>New Species of the Genus Actinoplanes, ActinopZanes ferrugineus.</title>
        <authorList>
            <person name="Ding P."/>
        </authorList>
    </citation>
    <scope>NUCLEOTIDE SEQUENCE [LARGE SCALE GENOMIC DNA]</scope>
    <source>
        <strain evidence="2 3">TRM88003</strain>
    </source>
</reference>
<organism evidence="2 3">
    <name type="scientific">Paractinoplanes aksuensis</name>
    <dbReference type="NCBI Taxonomy" id="2939490"/>
    <lineage>
        <taxon>Bacteria</taxon>
        <taxon>Bacillati</taxon>
        <taxon>Actinomycetota</taxon>
        <taxon>Actinomycetes</taxon>
        <taxon>Micromonosporales</taxon>
        <taxon>Micromonosporaceae</taxon>
        <taxon>Paractinoplanes</taxon>
    </lineage>
</organism>
<dbReference type="InterPro" id="IPR054191">
    <property type="entry name" value="DUF6896"/>
</dbReference>
<feature type="domain" description="DUF6896" evidence="1">
    <location>
        <begin position="14"/>
        <end position="137"/>
    </location>
</feature>
<accession>A0ABT1DTK8</accession>
<dbReference type="EMBL" id="JAMYJR010000029">
    <property type="protein sequence ID" value="MCO8274190.1"/>
    <property type="molecule type" value="Genomic_DNA"/>
</dbReference>
<evidence type="ECO:0000313" key="3">
    <source>
        <dbReference type="Proteomes" id="UP001523369"/>
    </source>
</evidence>
<comment type="caution">
    <text evidence="2">The sequence shown here is derived from an EMBL/GenBank/DDBJ whole genome shotgun (WGS) entry which is preliminary data.</text>
</comment>
<evidence type="ECO:0000313" key="2">
    <source>
        <dbReference type="EMBL" id="MCO8274190.1"/>
    </source>
</evidence>
<sequence>MIDSAPLAVREVRRYAAALHETRERLFQDLAPITNVADLLRAVRTRQLPRAGSTTSGIEYQAHSIGCRMTTRDGRDVDVDLVVDRATGEQLEAFDAHRIRWFLDETARARLTDTDLNAACSHLAGAGELREVIPGQWFTIEHR</sequence>
<dbReference type="RefSeq" id="WP_253240269.1">
    <property type="nucleotide sequence ID" value="NZ_JAMYJR010000029.1"/>
</dbReference>
<protein>
    <recommendedName>
        <fullName evidence="1">DUF6896 domain-containing protein</fullName>
    </recommendedName>
</protein>
<name>A0ABT1DTK8_9ACTN</name>
<gene>
    <name evidence="2" type="ORF">M1L60_26675</name>
</gene>
<proteinExistence type="predicted"/>
<dbReference type="Proteomes" id="UP001523369">
    <property type="component" value="Unassembled WGS sequence"/>
</dbReference>
<dbReference type="Pfam" id="PF21837">
    <property type="entry name" value="DUF6896"/>
    <property type="match status" value="1"/>
</dbReference>